<dbReference type="OrthoDB" id="168165at2759"/>
<dbReference type="InterPro" id="IPR047365">
    <property type="entry name" value="Tudor_AtPTM-like"/>
</dbReference>
<dbReference type="STRING" id="218851.A0A2G5DPK1"/>
<dbReference type="Gene3D" id="2.30.30.140">
    <property type="match status" value="1"/>
</dbReference>
<reference evidence="3 4" key="1">
    <citation type="submission" date="2017-09" db="EMBL/GenBank/DDBJ databases">
        <title>WGS assembly of Aquilegia coerulea Goldsmith.</title>
        <authorList>
            <person name="Hodges S."/>
            <person name="Kramer E."/>
            <person name="Nordborg M."/>
            <person name="Tomkins J."/>
            <person name="Borevitz J."/>
            <person name="Derieg N."/>
            <person name="Yan J."/>
            <person name="Mihaltcheva S."/>
            <person name="Hayes R.D."/>
            <person name="Rokhsar D."/>
        </authorList>
    </citation>
    <scope>NUCLEOTIDE SEQUENCE [LARGE SCALE GENOMIC DNA]</scope>
    <source>
        <strain evidence="4">cv. Goldsmith</strain>
    </source>
</reference>
<protein>
    <recommendedName>
        <fullName evidence="2">PTM/DIR17-like Tudor domain-containing protein</fullName>
    </recommendedName>
</protein>
<dbReference type="CDD" id="cd20401">
    <property type="entry name" value="Tudor_AtPTM-like"/>
    <property type="match status" value="1"/>
</dbReference>
<dbReference type="PANTHER" id="PTHR37384">
    <property type="entry name" value="OS01G0835600 PROTEIN"/>
    <property type="match status" value="1"/>
</dbReference>
<dbReference type="AlphaFoldDB" id="A0A2G5DPK1"/>
<dbReference type="EMBL" id="KZ305034">
    <property type="protein sequence ID" value="PIA45167.1"/>
    <property type="molecule type" value="Genomic_DNA"/>
</dbReference>
<dbReference type="PANTHER" id="PTHR37384:SF1">
    <property type="entry name" value="OS01G0835600 PROTEIN"/>
    <property type="match status" value="1"/>
</dbReference>
<evidence type="ECO:0000259" key="2">
    <source>
        <dbReference type="Pfam" id="PF21743"/>
    </source>
</evidence>
<dbReference type="Pfam" id="PF21743">
    <property type="entry name" value="PTM_DIR17_Tudor"/>
    <property type="match status" value="1"/>
</dbReference>
<gene>
    <name evidence="3" type="ORF">AQUCO_01700598v1</name>
</gene>
<dbReference type="Proteomes" id="UP000230069">
    <property type="component" value="Unassembled WGS sequence"/>
</dbReference>
<keyword evidence="4" id="KW-1185">Reference proteome</keyword>
<feature type="domain" description="PTM/DIR17-like Tudor" evidence="2">
    <location>
        <begin position="64"/>
        <end position="111"/>
    </location>
</feature>
<evidence type="ECO:0000256" key="1">
    <source>
        <dbReference type="SAM" id="MobiDB-lite"/>
    </source>
</evidence>
<accession>A0A2G5DPK1</accession>
<evidence type="ECO:0000313" key="3">
    <source>
        <dbReference type="EMBL" id="PIA45167.1"/>
    </source>
</evidence>
<feature type="region of interest" description="Disordered" evidence="1">
    <location>
        <begin position="134"/>
        <end position="161"/>
    </location>
</feature>
<evidence type="ECO:0000313" key="4">
    <source>
        <dbReference type="Proteomes" id="UP000230069"/>
    </source>
</evidence>
<dbReference type="InParanoid" id="A0A2G5DPK1"/>
<proteinExistence type="predicted"/>
<name>A0A2G5DPK1_AQUCA</name>
<organism evidence="3 4">
    <name type="scientific">Aquilegia coerulea</name>
    <name type="common">Rocky mountain columbine</name>
    <dbReference type="NCBI Taxonomy" id="218851"/>
    <lineage>
        <taxon>Eukaryota</taxon>
        <taxon>Viridiplantae</taxon>
        <taxon>Streptophyta</taxon>
        <taxon>Embryophyta</taxon>
        <taxon>Tracheophyta</taxon>
        <taxon>Spermatophyta</taxon>
        <taxon>Magnoliopsida</taxon>
        <taxon>Ranunculales</taxon>
        <taxon>Ranunculaceae</taxon>
        <taxon>Thalictroideae</taxon>
        <taxon>Aquilegia</taxon>
    </lineage>
</organism>
<sequence>MASNSEDIQSRDLLEKKVYDIPGEPATVIDGVPLPPNMDGSDPQVVASKSDSEVCLDFEKWMEGRAIKKLFGEQFYTGTVTSFDTKTEWYRVVYEDGDFEDLEWHELEQILVPVDINVPLETLALKRVENKNEMHAHKTTENQLGSRGRKAAINKGKTCKD</sequence>